<dbReference type="InterPro" id="IPR000608">
    <property type="entry name" value="UBC"/>
</dbReference>
<evidence type="ECO:0000256" key="1">
    <source>
        <dbReference type="ARBA" id="ARBA00022679"/>
    </source>
</evidence>
<dbReference type="Gene3D" id="3.10.110.10">
    <property type="entry name" value="Ubiquitin Conjugating Enzyme"/>
    <property type="match status" value="1"/>
</dbReference>
<proteinExistence type="inferred from homology"/>
<feature type="active site" description="Glycyl thioester intermediate" evidence="3">
    <location>
        <position position="92"/>
    </location>
</feature>
<dbReference type="OrthoDB" id="9993688at2759"/>
<sequence>MASLAVTRVMRECREVANATDITEAGIHVILTDNNIRNIQGFIKGPADSPYADGIFEVVIAIPDQYPFAPPKVRFVSRIWHPNISSQTGVICLDILKDKWAASLTIRTVLLSIQAMMCSPEASDPQDAVVARQYITNFDMFKATAKYWAAYFAQSKKDVDQIYREKVFLLKEMGINEVPIESRNYESVIWVPDGCSCHAQLQRLET</sequence>
<dbReference type="CDD" id="cd23800">
    <property type="entry name" value="UBCc_UBE2K"/>
    <property type="match status" value="1"/>
</dbReference>
<evidence type="ECO:0000259" key="5">
    <source>
        <dbReference type="PROSITE" id="PS50127"/>
    </source>
</evidence>
<dbReference type="eggNOG" id="KOG0418">
    <property type="taxonomic scope" value="Eukaryota"/>
</dbReference>
<organism evidence="7">
    <name type="scientific">Caenorhabditis remanei</name>
    <name type="common">Caenorhabditis vulgaris</name>
    <dbReference type="NCBI Taxonomy" id="31234"/>
    <lineage>
        <taxon>Eukaryota</taxon>
        <taxon>Metazoa</taxon>
        <taxon>Ecdysozoa</taxon>
        <taxon>Nematoda</taxon>
        <taxon>Chromadorea</taxon>
        <taxon>Rhabditida</taxon>
        <taxon>Rhabditina</taxon>
        <taxon>Rhabditomorpha</taxon>
        <taxon>Rhabditoidea</taxon>
        <taxon>Rhabditidae</taxon>
        <taxon>Peloderinae</taxon>
        <taxon>Caenorhabditis</taxon>
    </lineage>
</organism>
<keyword evidence="4" id="KW-0067">ATP-binding</keyword>
<evidence type="ECO:0000313" key="7">
    <source>
        <dbReference type="Proteomes" id="UP000008281"/>
    </source>
</evidence>
<evidence type="ECO:0000313" key="6">
    <source>
        <dbReference type="EMBL" id="EFO94210.1"/>
    </source>
</evidence>
<dbReference type="SUPFAM" id="SSF54495">
    <property type="entry name" value="UBC-like"/>
    <property type="match status" value="1"/>
</dbReference>
<evidence type="ECO:0000256" key="4">
    <source>
        <dbReference type="RuleBase" id="RU362109"/>
    </source>
</evidence>
<dbReference type="Pfam" id="PF00179">
    <property type="entry name" value="UQ_con"/>
    <property type="match status" value="1"/>
</dbReference>
<dbReference type="OMA" id="WTHAYAG"/>
<dbReference type="InParanoid" id="E3NDY7"/>
<dbReference type="GO" id="GO:0016740">
    <property type="term" value="F:transferase activity"/>
    <property type="evidence" value="ECO:0007669"/>
    <property type="project" value="UniProtKB-KW"/>
</dbReference>
<reference evidence="6" key="1">
    <citation type="submission" date="2007-07" db="EMBL/GenBank/DDBJ databases">
        <title>PCAP assembly of the Caenorhabditis remanei genome.</title>
        <authorList>
            <consortium name="The Caenorhabditis remanei Sequencing Consortium"/>
            <person name="Wilson R.K."/>
        </authorList>
    </citation>
    <scope>NUCLEOTIDE SEQUENCE [LARGE SCALE GENOMIC DNA]</scope>
    <source>
        <strain evidence="6">PB4641</strain>
    </source>
</reference>
<dbReference type="GO" id="GO:0005524">
    <property type="term" value="F:ATP binding"/>
    <property type="evidence" value="ECO:0007669"/>
    <property type="project" value="UniProtKB-UniRule"/>
</dbReference>
<dbReference type="AlphaFoldDB" id="E3NDY7"/>
<evidence type="ECO:0000256" key="2">
    <source>
        <dbReference type="ARBA" id="ARBA00022786"/>
    </source>
</evidence>
<dbReference type="PROSITE" id="PS00183">
    <property type="entry name" value="UBC_1"/>
    <property type="match status" value="1"/>
</dbReference>
<dbReference type="PANTHER" id="PTHR24068">
    <property type="entry name" value="UBIQUITIN-CONJUGATING ENZYME E2"/>
    <property type="match status" value="1"/>
</dbReference>
<dbReference type="STRING" id="31234.E3NDY7"/>
<gene>
    <name evidence="6" type="primary">Cre-ubc-21</name>
    <name evidence="6" type="ORF">CRE_30442</name>
</gene>
<dbReference type="PROSITE" id="PS50127">
    <property type="entry name" value="UBC_2"/>
    <property type="match status" value="1"/>
</dbReference>
<evidence type="ECO:0000256" key="3">
    <source>
        <dbReference type="PROSITE-ProRule" id="PRU10133"/>
    </source>
</evidence>
<feature type="domain" description="UBC core" evidence="5">
    <location>
        <begin position="4"/>
        <end position="154"/>
    </location>
</feature>
<accession>E3NDY7</accession>
<dbReference type="SMART" id="SM00212">
    <property type="entry name" value="UBCc"/>
    <property type="match status" value="1"/>
</dbReference>
<dbReference type="HOGENOM" id="CLU_030988_13_1_1"/>
<keyword evidence="2 4" id="KW-0833">Ubl conjugation pathway</keyword>
<keyword evidence="7" id="KW-1185">Reference proteome</keyword>
<dbReference type="InterPro" id="IPR016135">
    <property type="entry name" value="UBQ-conjugating_enzyme/RWD"/>
</dbReference>
<dbReference type="EMBL" id="DS268615">
    <property type="protein sequence ID" value="EFO94210.1"/>
    <property type="molecule type" value="Genomic_DNA"/>
</dbReference>
<name>E3NDY7_CAERE</name>
<comment type="similarity">
    <text evidence="4">Belongs to the ubiquitin-conjugating enzyme family.</text>
</comment>
<keyword evidence="4" id="KW-0547">Nucleotide-binding</keyword>
<dbReference type="InterPro" id="IPR023313">
    <property type="entry name" value="UBQ-conjugating_AS"/>
</dbReference>
<dbReference type="FunCoup" id="E3NDY7">
    <property type="interactions" value="3362"/>
</dbReference>
<protein>
    <submittedName>
        <fullName evidence="6">CRE-UBC-21 protein</fullName>
    </submittedName>
</protein>
<dbReference type="Proteomes" id="UP000008281">
    <property type="component" value="Unassembled WGS sequence"/>
</dbReference>
<keyword evidence="1" id="KW-0808">Transferase</keyword>